<feature type="compositionally biased region" description="Basic and acidic residues" evidence="2">
    <location>
        <begin position="1068"/>
        <end position="1082"/>
    </location>
</feature>
<feature type="compositionally biased region" description="Polar residues" evidence="2">
    <location>
        <begin position="716"/>
        <end position="730"/>
    </location>
</feature>
<gene>
    <name evidence="4" type="ORF">BN1204_024720</name>
    <name evidence="3" type="ORF">NCLIV_024720</name>
</gene>
<feature type="coiled-coil region" evidence="1">
    <location>
        <begin position="77"/>
        <end position="196"/>
    </location>
</feature>
<feature type="compositionally biased region" description="Basic and acidic residues" evidence="2">
    <location>
        <begin position="1160"/>
        <end position="1173"/>
    </location>
</feature>
<feature type="compositionally biased region" description="Basic and acidic residues" evidence="2">
    <location>
        <begin position="1191"/>
        <end position="1212"/>
    </location>
</feature>
<feature type="compositionally biased region" description="Basic and acidic residues" evidence="2">
    <location>
        <begin position="782"/>
        <end position="795"/>
    </location>
</feature>
<dbReference type="InParanoid" id="F0VG40"/>
<feature type="compositionally biased region" description="Basic and acidic residues" evidence="2">
    <location>
        <begin position="958"/>
        <end position="994"/>
    </location>
</feature>
<accession>F0VG40</accession>
<sequence>MALSRENAGFCASTCGTHMVGVGDRRGAFFRSPPRDPFLSSTFPVQGLKTKSGGSFGLLREELEVTKGRLLMKEEMCGQLIQENQQLLKSLQTLRREDTNHIHQVKSEAASVVQKLLEEEQLLREANAAMQDKILSSSETLKQKQAQLTATQTSLGKAQDQLEVLKRFAEALQDQQAALEEERNQLRASYLDMKKAVQAFARDIAACEFIIDGHCDYDALVRTVGDGIRRLEVDVLALDAQLFKKGLLAEVPADLLLEPINDRMVPTTEVEKAQRGRRLWQNKHEKVERRLAQQEAEIRKLKSDVDDRNRRIVQLRLLLGTRKAKEEDQRNLGDKYRELLERIGKVEKERDELRKWKANHIFYQRHVASSASPAHAAAQGPAKKAGGAVGRGSFSPSPRHLSVTRKAFAEGERLVPLPPSRRSTGALSVPDPARGRPSLSRPAPEPGRSAHARPPTSALGSGGRLAVSPSGFRSSLLSEGRASAPRLARTVPTPQATPRTSAAARLAASPERTRELSRALSSVSDAGPESATVFLGGTGSPSAAREVGKKAREGERESALSGVLPDSAVVARPAADELDKKPRRETETPPVVEVQSTSRDAGHVLEGPLKARPRSHLFGEAAEARELREGEGGEARKQAPQRQGVYDFLERTPVSLLPLGPRLSHRSHRGSRRSEGSKTKGGRAKPLVTSLSSLSKKRYSFAAPSRTVSSLLGKTRTVSSPAFQATSSRSWVKDRNAEEEQDWTGGARRRPKSPEESPGAADRSRGSVAPPLGAQAFFGVPEPREGDRGDREGRLRSAQRGSPEKGRALGRHLGPVQRSAVQRTSQLVGAEAVSVLSTVGRRLETDDRVLSGKSDVRLPRAAGRTSADLQSSGLAREAPDDGPGWPRAASRVTRRTLELIAGRVPRTEAVASRLADRRGPDQREQEILRHYESLPSSSGRLEEGLGGGAVFHSLEGIVERRAEAETPPERSDVPPRLHAQTREGVSEGEHHGDAGTRVAALRGSVSREAGTKTNGEVETFTVREIEAEETGGFDERVQRGSGEKSSHMPSSFSSPTSTDIIRALELSEADRRRQELPTRETRGSLTEQGQRPLASAFATAGRGAASPAAWPPSGVPEKAEKEEGGYLETSSSSASSAPSSVPLVRAKTLVPKARPKTLRARPEKARSGEKTPGSEDASSGSSVPGDPGAATRDETGETLETLRQDRLAEDSRTSLGEGGGSRAAAGSGQRGHLVSESKSGVQLRIIQASAATLTTKEDEKPSDKVRGTDSPSGSVSKEE</sequence>
<dbReference type="eggNOG" id="ENOG502QY8M">
    <property type="taxonomic scope" value="Eukaryota"/>
</dbReference>
<protein>
    <submittedName>
        <fullName evidence="3">Uncharacterized protein</fullName>
    </submittedName>
</protein>
<dbReference type="AlphaFoldDB" id="F0VG40"/>
<organism evidence="3 5">
    <name type="scientific">Neospora caninum (strain Liverpool)</name>
    <dbReference type="NCBI Taxonomy" id="572307"/>
    <lineage>
        <taxon>Eukaryota</taxon>
        <taxon>Sar</taxon>
        <taxon>Alveolata</taxon>
        <taxon>Apicomplexa</taxon>
        <taxon>Conoidasida</taxon>
        <taxon>Coccidia</taxon>
        <taxon>Eucoccidiorida</taxon>
        <taxon>Eimeriorina</taxon>
        <taxon>Sarcocystidae</taxon>
        <taxon>Neospora</taxon>
    </lineage>
</organism>
<reference evidence="3" key="2">
    <citation type="submission" date="2011-03" db="EMBL/GenBank/DDBJ databases">
        <title>Comparative genomics and transcriptomics of Neospora caninum and Toxoplasma gondii.</title>
        <authorList>
            <person name="Reid A.J."/>
            <person name="Sohal A."/>
            <person name="Harris D."/>
            <person name="Quail M."/>
            <person name="Sanders M."/>
            <person name="Berriman M."/>
            <person name="Wastling J.M."/>
            <person name="Pain A."/>
        </authorList>
    </citation>
    <scope>NUCLEOTIDE SEQUENCE</scope>
    <source>
        <strain evidence="3">Liverpool</strain>
    </source>
</reference>
<feature type="region of interest" description="Disordered" evidence="2">
    <location>
        <begin position="844"/>
        <end position="890"/>
    </location>
</feature>
<dbReference type="OrthoDB" id="331979at2759"/>
<proteinExistence type="predicted"/>
<reference evidence="5" key="3">
    <citation type="journal article" date="2012" name="PLoS Pathog.">
        <title>Comparative genomics of the apicomplexan parasites Toxoplasma gondii and Neospora caninum: Coccidia differing in host range and transmission strategy.</title>
        <authorList>
            <person name="Reid A.J."/>
            <person name="Vermont S.J."/>
            <person name="Cotton J.A."/>
            <person name="Harris D."/>
            <person name="Hill-Cawthorne G.A."/>
            <person name="Konen-Waisman S."/>
            <person name="Latham S.M."/>
            <person name="Mourier T."/>
            <person name="Norton R."/>
            <person name="Quail M.A."/>
            <person name="Sanders M."/>
            <person name="Shanmugam D."/>
            <person name="Sohal A."/>
            <person name="Wasmuth J.D."/>
            <person name="Brunk B."/>
            <person name="Grigg M.E."/>
            <person name="Howard J.C."/>
            <person name="Parkinson J."/>
            <person name="Roos D.S."/>
            <person name="Trees A.J."/>
            <person name="Berriman M."/>
            <person name="Pain A."/>
            <person name="Wastling J.M."/>
        </authorList>
    </citation>
    <scope>NUCLEOTIDE SEQUENCE [LARGE SCALE GENOMIC DNA]</scope>
    <source>
        <strain evidence="5">Liverpool</strain>
    </source>
</reference>
<dbReference type="VEuPathDB" id="ToxoDB:NCLIV_024720"/>
<feature type="compositionally biased region" description="Basic and acidic residues" evidence="2">
    <location>
        <begin position="574"/>
        <end position="587"/>
    </location>
</feature>
<evidence type="ECO:0000256" key="2">
    <source>
        <dbReference type="SAM" id="MobiDB-lite"/>
    </source>
</evidence>
<feature type="compositionally biased region" description="Basic and acidic residues" evidence="2">
    <location>
        <begin position="844"/>
        <end position="858"/>
    </location>
</feature>
<dbReference type="EMBL" id="LN714482">
    <property type="protein sequence ID" value="CEL66661.1"/>
    <property type="molecule type" value="Genomic_DNA"/>
</dbReference>
<feature type="compositionally biased region" description="Low complexity" evidence="2">
    <location>
        <begin position="1222"/>
        <end position="1231"/>
    </location>
</feature>
<dbReference type="RefSeq" id="XP_003882716.1">
    <property type="nucleotide sequence ID" value="XM_003882667.1"/>
</dbReference>
<feature type="compositionally biased region" description="Low complexity" evidence="2">
    <location>
        <begin position="372"/>
        <end position="386"/>
    </location>
</feature>
<feature type="compositionally biased region" description="Polar residues" evidence="2">
    <location>
        <begin position="1269"/>
        <end position="1279"/>
    </location>
</feature>
<keyword evidence="1" id="KW-0175">Coiled coil</keyword>
<evidence type="ECO:0000313" key="5">
    <source>
        <dbReference type="Proteomes" id="UP000007494"/>
    </source>
</evidence>
<feature type="coiled-coil region" evidence="1">
    <location>
        <begin position="270"/>
        <end position="349"/>
    </location>
</feature>
<feature type="compositionally biased region" description="Basic and acidic residues" evidence="2">
    <location>
        <begin position="622"/>
        <end position="637"/>
    </location>
</feature>
<evidence type="ECO:0000313" key="3">
    <source>
        <dbReference type="EMBL" id="CBZ52684.1"/>
    </source>
</evidence>
<feature type="compositionally biased region" description="Low complexity" evidence="2">
    <location>
        <begin position="1094"/>
        <end position="1108"/>
    </location>
</feature>
<dbReference type="Proteomes" id="UP000007494">
    <property type="component" value="Chromosome VIIb"/>
</dbReference>
<evidence type="ECO:0000313" key="4">
    <source>
        <dbReference type="EMBL" id="CEL66661.1"/>
    </source>
</evidence>
<feature type="compositionally biased region" description="Basic and acidic residues" evidence="2">
    <location>
        <begin position="546"/>
        <end position="558"/>
    </location>
</feature>
<reference evidence="4" key="4">
    <citation type="journal article" date="2015" name="PLoS ONE">
        <title>Comprehensive Evaluation of Toxoplasma gondii VEG and Neospora caninum LIV Genomes with Tachyzoite Stage Transcriptome and Proteome Defines Novel Transcript Features.</title>
        <authorList>
            <person name="Ramaprasad A."/>
            <person name="Mourier T."/>
            <person name="Naeem R."/>
            <person name="Malas T.B."/>
            <person name="Moussa E."/>
            <person name="Panigrahi A."/>
            <person name="Vermont S.J."/>
            <person name="Otto T.D."/>
            <person name="Wastling J."/>
            <person name="Pain A."/>
        </authorList>
    </citation>
    <scope>NUCLEOTIDE SEQUENCE</scope>
    <source>
        <strain evidence="4">Liverpool</strain>
    </source>
</reference>
<feature type="region of interest" description="Disordered" evidence="2">
    <location>
        <begin position="716"/>
        <end position="824"/>
    </location>
</feature>
<feature type="region of interest" description="Disordered" evidence="2">
    <location>
        <begin position="958"/>
        <end position="1279"/>
    </location>
</feature>
<keyword evidence="5" id="KW-1185">Reference proteome</keyword>
<feature type="compositionally biased region" description="Basic and acidic residues" evidence="2">
    <location>
        <begin position="1033"/>
        <end position="1046"/>
    </location>
</feature>
<dbReference type="GeneID" id="13445008"/>
<dbReference type="OMA" id="KANHIFY"/>
<name>F0VG40_NEOCL</name>
<feature type="region of interest" description="Disordered" evidence="2">
    <location>
        <begin position="372"/>
        <end position="691"/>
    </location>
</feature>
<dbReference type="EMBL" id="FR823389">
    <property type="protein sequence ID" value="CBZ52684.1"/>
    <property type="molecule type" value="Genomic_DNA"/>
</dbReference>
<feature type="compositionally biased region" description="Low complexity" evidence="2">
    <location>
        <begin position="1047"/>
        <end position="1058"/>
    </location>
</feature>
<evidence type="ECO:0000256" key="1">
    <source>
        <dbReference type="SAM" id="Coils"/>
    </source>
</evidence>
<feature type="compositionally biased region" description="Basic and acidic residues" evidence="2">
    <location>
        <begin position="1255"/>
        <end position="1267"/>
    </location>
</feature>
<feature type="compositionally biased region" description="Low complexity" evidence="2">
    <location>
        <begin position="1130"/>
        <end position="1140"/>
    </location>
</feature>
<reference evidence="3" key="1">
    <citation type="submission" date="2011-02" db="EMBL/GenBank/DDBJ databases">
        <authorList>
            <person name="Aslett M."/>
        </authorList>
    </citation>
    <scope>NUCLEOTIDE SEQUENCE</scope>
    <source>
        <strain evidence="3">Liverpool</strain>
    </source>
</reference>